<organism evidence="12 13">
    <name type="scientific">Brachionus calyciflorus</name>
    <dbReference type="NCBI Taxonomy" id="104777"/>
    <lineage>
        <taxon>Eukaryota</taxon>
        <taxon>Metazoa</taxon>
        <taxon>Spiralia</taxon>
        <taxon>Gnathifera</taxon>
        <taxon>Rotifera</taxon>
        <taxon>Eurotatoria</taxon>
        <taxon>Monogononta</taxon>
        <taxon>Pseudotrocha</taxon>
        <taxon>Ploima</taxon>
        <taxon>Brachionidae</taxon>
        <taxon>Brachionus</taxon>
    </lineage>
</organism>
<comment type="subcellular location">
    <subcellularLocation>
        <location evidence="1">Cell membrane</location>
        <topology evidence="1">Multi-pass membrane protein</topology>
    </subcellularLocation>
</comment>
<comment type="caution">
    <text evidence="12">The sequence shown here is derived from an EMBL/GenBank/DDBJ whole genome shotgun (WGS) entry which is preliminary data.</text>
</comment>
<protein>
    <recommendedName>
        <fullName evidence="11">G-protein coupled receptors family 1 profile domain-containing protein</fullName>
    </recommendedName>
</protein>
<evidence type="ECO:0000256" key="9">
    <source>
        <dbReference type="RuleBase" id="RU000688"/>
    </source>
</evidence>
<gene>
    <name evidence="12" type="ORF">OXX778_LOCUS19689</name>
</gene>
<dbReference type="InterPro" id="IPR000276">
    <property type="entry name" value="GPCR_Rhodpsn"/>
</dbReference>
<dbReference type="AlphaFoldDB" id="A0A814LVB3"/>
<evidence type="ECO:0000256" key="7">
    <source>
        <dbReference type="ARBA" id="ARBA00023170"/>
    </source>
</evidence>
<keyword evidence="6 10" id="KW-0472">Membrane</keyword>
<keyword evidence="13" id="KW-1185">Reference proteome</keyword>
<feature type="transmembrane region" description="Helical" evidence="10">
    <location>
        <begin position="387"/>
        <end position="407"/>
    </location>
</feature>
<keyword evidence="2" id="KW-1003">Cell membrane</keyword>
<dbReference type="SUPFAM" id="SSF81321">
    <property type="entry name" value="Family A G protein-coupled receptor-like"/>
    <property type="match status" value="1"/>
</dbReference>
<dbReference type="Proteomes" id="UP000663879">
    <property type="component" value="Unassembled WGS sequence"/>
</dbReference>
<keyword evidence="8 9" id="KW-0807">Transducer</keyword>
<evidence type="ECO:0000256" key="1">
    <source>
        <dbReference type="ARBA" id="ARBA00004651"/>
    </source>
</evidence>
<evidence type="ECO:0000256" key="4">
    <source>
        <dbReference type="ARBA" id="ARBA00022989"/>
    </source>
</evidence>
<dbReference type="PROSITE" id="PS00237">
    <property type="entry name" value="G_PROTEIN_RECEP_F1_1"/>
    <property type="match status" value="1"/>
</dbReference>
<feature type="transmembrane region" description="Helical" evidence="10">
    <location>
        <begin position="419"/>
        <end position="437"/>
    </location>
</feature>
<feature type="transmembrane region" description="Helical" evidence="10">
    <location>
        <begin position="42"/>
        <end position="63"/>
    </location>
</feature>
<name>A0A814LVB3_9BILA</name>
<evidence type="ECO:0000256" key="10">
    <source>
        <dbReference type="SAM" id="Phobius"/>
    </source>
</evidence>
<evidence type="ECO:0000313" key="12">
    <source>
        <dbReference type="EMBL" id="CAF1070247.1"/>
    </source>
</evidence>
<evidence type="ECO:0000256" key="5">
    <source>
        <dbReference type="ARBA" id="ARBA00023040"/>
    </source>
</evidence>
<feature type="transmembrane region" description="Helical" evidence="10">
    <location>
        <begin position="6"/>
        <end position="30"/>
    </location>
</feature>
<dbReference type="Pfam" id="PF00001">
    <property type="entry name" value="7tm_1"/>
    <property type="match status" value="1"/>
</dbReference>
<feature type="transmembrane region" description="Helical" evidence="10">
    <location>
        <begin position="129"/>
        <end position="149"/>
    </location>
</feature>
<evidence type="ECO:0000259" key="11">
    <source>
        <dbReference type="PROSITE" id="PS50262"/>
    </source>
</evidence>
<dbReference type="GO" id="GO:0005886">
    <property type="term" value="C:plasma membrane"/>
    <property type="evidence" value="ECO:0007669"/>
    <property type="project" value="UniProtKB-SubCell"/>
</dbReference>
<dbReference type="GO" id="GO:0008528">
    <property type="term" value="F:G protein-coupled peptide receptor activity"/>
    <property type="evidence" value="ECO:0007669"/>
    <property type="project" value="TreeGrafter"/>
</dbReference>
<dbReference type="Gene3D" id="1.20.1070.10">
    <property type="entry name" value="Rhodopsin 7-helix transmembrane proteins"/>
    <property type="match status" value="2"/>
</dbReference>
<comment type="similarity">
    <text evidence="9">Belongs to the G-protein coupled receptor 1 family.</text>
</comment>
<keyword evidence="3 9" id="KW-0812">Transmembrane</keyword>
<keyword evidence="4 10" id="KW-1133">Transmembrane helix</keyword>
<evidence type="ECO:0000256" key="8">
    <source>
        <dbReference type="ARBA" id="ARBA00023224"/>
    </source>
</evidence>
<evidence type="ECO:0000256" key="3">
    <source>
        <dbReference type="ARBA" id="ARBA00022692"/>
    </source>
</evidence>
<dbReference type="PANTHER" id="PTHR24230">
    <property type="entry name" value="G-PROTEIN COUPLED RECEPTOR"/>
    <property type="match status" value="1"/>
</dbReference>
<dbReference type="InterPro" id="IPR017452">
    <property type="entry name" value="GPCR_Rhodpsn_7TM"/>
</dbReference>
<proteinExistence type="inferred from homology"/>
<evidence type="ECO:0000256" key="2">
    <source>
        <dbReference type="ARBA" id="ARBA00022475"/>
    </source>
</evidence>
<dbReference type="PRINTS" id="PR00237">
    <property type="entry name" value="GPCRRHODOPSN"/>
</dbReference>
<keyword evidence="5 9" id="KW-0297">G-protein coupled receptor</keyword>
<dbReference type="PANTHER" id="PTHR24230:SF158">
    <property type="entry name" value="G-PROTEIN COUPLED RECEPTORS FAMILY 1 PROFILE DOMAIN-CONTAINING PROTEIN"/>
    <property type="match status" value="1"/>
</dbReference>
<dbReference type="OrthoDB" id="10042731at2759"/>
<dbReference type="GO" id="GO:0007218">
    <property type="term" value="P:neuropeptide signaling pathway"/>
    <property type="evidence" value="ECO:0007669"/>
    <property type="project" value="TreeGrafter"/>
</dbReference>
<dbReference type="PROSITE" id="PS50262">
    <property type="entry name" value="G_PROTEIN_RECEP_F1_2"/>
    <property type="match status" value="1"/>
</dbReference>
<evidence type="ECO:0000256" key="6">
    <source>
        <dbReference type="ARBA" id="ARBA00023136"/>
    </source>
</evidence>
<feature type="transmembrane region" description="Helical" evidence="10">
    <location>
        <begin position="169"/>
        <end position="190"/>
    </location>
</feature>
<reference evidence="12" key="1">
    <citation type="submission" date="2021-02" db="EMBL/GenBank/DDBJ databases">
        <authorList>
            <person name="Nowell W R."/>
        </authorList>
    </citation>
    <scope>NUCLEOTIDE SEQUENCE</scope>
    <source>
        <strain evidence="12">Ploen Becks lab</strain>
    </source>
</reference>
<evidence type="ECO:0000313" key="13">
    <source>
        <dbReference type="Proteomes" id="UP000663879"/>
    </source>
</evidence>
<sequence>MLKFSEIAFIIYMSFLFIFGSLFNLAILLVYRNRAGSNASVFLLNSLALVDFLISTLVIPLTIFTTIKHFFINDAFYCGLSYFLRYFTSSFSCVLLALIAFERYKTISAKTMTKLRFLQKSLIYNTKKAIVVSIVVCFAVAVWCFIFFEASNEKKSCIVKESYKKYEKYYNQFCLLVLGLIMLIMIILYIKSYLIVRRTTTKIFIKNLDSYQAKKTRVLNFLVRLTSKSTDEHSINQNQSDLSNETTSRDQQVVNQVDNKNLTSDCILADLYPENGKKIKSKINQINESNRQVIKFNDIMKDSVNTMGSNFIKEKEENIKALNYVYRETIQVKNITPVFMISNEIELKTSQLTNENKNNNNDQPNLFKKRLSNLSVSNSFLRKDWQVAKMFCLVTVAFVLSWIPWVFTTIDILPEDKLFSNIYLINNVINPVIYSFLSKSFRNDFRTLAKSLNRNRLKIIKFCS</sequence>
<dbReference type="EMBL" id="CAJNOC010006100">
    <property type="protein sequence ID" value="CAF1070247.1"/>
    <property type="molecule type" value="Genomic_DNA"/>
</dbReference>
<accession>A0A814LVB3</accession>
<feature type="domain" description="G-protein coupled receptors family 1 profile" evidence="11">
    <location>
        <begin position="20"/>
        <end position="434"/>
    </location>
</feature>
<feature type="transmembrane region" description="Helical" evidence="10">
    <location>
        <begin position="83"/>
        <end position="101"/>
    </location>
</feature>
<keyword evidence="7 9" id="KW-0675">Receptor</keyword>
<dbReference type="CDD" id="cd00637">
    <property type="entry name" value="7tm_classA_rhodopsin-like"/>
    <property type="match status" value="1"/>
</dbReference>